<dbReference type="AlphaFoldDB" id="A0A9P0YLH1"/>
<proteinExistence type="predicted"/>
<evidence type="ECO:0000313" key="1">
    <source>
        <dbReference type="EMBL" id="CAH9066539.1"/>
    </source>
</evidence>
<comment type="caution">
    <text evidence="1">The sequence shown here is derived from an EMBL/GenBank/DDBJ whole genome shotgun (WGS) entry which is preliminary data.</text>
</comment>
<name>A0A9P0YLH1_CUSEU</name>
<sequence>MYTHFGPGLKEPEVNKTATFSRKFQTRDLLYEIESATNSTGPFLNMYTLIHIYRHAHMYISMDHSIGEGIVFPTEEHDDAASKNVQPGLVLLRHGETPFPEAGFPAASPAVRIR</sequence>
<organism evidence="1 2">
    <name type="scientific">Cuscuta europaea</name>
    <name type="common">European dodder</name>
    <dbReference type="NCBI Taxonomy" id="41803"/>
    <lineage>
        <taxon>Eukaryota</taxon>
        <taxon>Viridiplantae</taxon>
        <taxon>Streptophyta</taxon>
        <taxon>Embryophyta</taxon>
        <taxon>Tracheophyta</taxon>
        <taxon>Spermatophyta</taxon>
        <taxon>Magnoliopsida</taxon>
        <taxon>eudicotyledons</taxon>
        <taxon>Gunneridae</taxon>
        <taxon>Pentapetalae</taxon>
        <taxon>asterids</taxon>
        <taxon>lamiids</taxon>
        <taxon>Solanales</taxon>
        <taxon>Convolvulaceae</taxon>
        <taxon>Cuscuteae</taxon>
        <taxon>Cuscuta</taxon>
        <taxon>Cuscuta subgen. Cuscuta</taxon>
    </lineage>
</organism>
<keyword evidence="2" id="KW-1185">Reference proteome</keyword>
<accession>A0A9P0YLH1</accession>
<dbReference type="EMBL" id="CAMAPE010000005">
    <property type="protein sequence ID" value="CAH9066539.1"/>
    <property type="molecule type" value="Genomic_DNA"/>
</dbReference>
<reference evidence="1" key="1">
    <citation type="submission" date="2022-07" db="EMBL/GenBank/DDBJ databases">
        <authorList>
            <person name="Macas J."/>
            <person name="Novak P."/>
            <person name="Neumann P."/>
        </authorList>
    </citation>
    <scope>NUCLEOTIDE SEQUENCE</scope>
</reference>
<gene>
    <name evidence="1" type="ORF">CEURO_LOCUS2401</name>
</gene>
<evidence type="ECO:0000313" key="2">
    <source>
        <dbReference type="Proteomes" id="UP001152484"/>
    </source>
</evidence>
<dbReference type="Proteomes" id="UP001152484">
    <property type="component" value="Unassembled WGS sequence"/>
</dbReference>
<protein>
    <submittedName>
        <fullName evidence="1">Uncharacterized protein</fullName>
    </submittedName>
</protein>